<name>A0A1I2CTA6_9BACL</name>
<protein>
    <submittedName>
        <fullName evidence="1">Uncharacterized protein</fullName>
    </submittedName>
</protein>
<keyword evidence="2" id="KW-1185">Reference proteome</keyword>
<dbReference type="EMBL" id="FONN01000005">
    <property type="protein sequence ID" value="SFE71395.1"/>
    <property type="molecule type" value="Genomic_DNA"/>
</dbReference>
<reference evidence="2" key="1">
    <citation type="submission" date="2016-10" db="EMBL/GenBank/DDBJ databases">
        <authorList>
            <person name="Varghese N."/>
            <person name="Submissions S."/>
        </authorList>
    </citation>
    <scope>NUCLEOTIDE SEQUENCE [LARGE SCALE GENOMIC DNA]</scope>
    <source>
        <strain evidence="2">CGMCC 1.10223</strain>
    </source>
</reference>
<dbReference type="AlphaFoldDB" id="A0A1I2CTA6"/>
<sequence>MSELIRNPEVKSVIFKAALLQLTLYSVYSWVSLKSIGRCLGEI</sequence>
<evidence type="ECO:0000313" key="1">
    <source>
        <dbReference type="EMBL" id="SFE71395.1"/>
    </source>
</evidence>
<gene>
    <name evidence="1" type="ORF">SAMN04487969_105255</name>
</gene>
<evidence type="ECO:0000313" key="2">
    <source>
        <dbReference type="Proteomes" id="UP000183410"/>
    </source>
</evidence>
<accession>A0A1I2CTA6</accession>
<organism evidence="1 2">
    <name type="scientific">Paenibacillus algorifonticola</name>
    <dbReference type="NCBI Taxonomy" id="684063"/>
    <lineage>
        <taxon>Bacteria</taxon>
        <taxon>Bacillati</taxon>
        <taxon>Bacillota</taxon>
        <taxon>Bacilli</taxon>
        <taxon>Bacillales</taxon>
        <taxon>Paenibacillaceae</taxon>
        <taxon>Paenibacillus</taxon>
    </lineage>
</organism>
<dbReference type="Proteomes" id="UP000183410">
    <property type="component" value="Unassembled WGS sequence"/>
</dbReference>
<proteinExistence type="predicted"/>